<dbReference type="Pfam" id="PF20060">
    <property type="entry name" value="DUF6459"/>
    <property type="match status" value="1"/>
</dbReference>
<evidence type="ECO:0000313" key="3">
    <source>
        <dbReference type="Proteomes" id="UP000000844"/>
    </source>
</evidence>
<accession>D3PYI7</accession>
<dbReference type="RefSeq" id="WP_013017125.1">
    <property type="nucleotide sequence ID" value="NC_013947.1"/>
</dbReference>
<sequence>MTERQTDDQTGRLSSKLRLIPLTSVMPILAARPPARPTELQRRAPEPTVSARDLRRAAESLVELCAQVLRGRHPLSAIRRVADPRAFAQFTTLFRRTRPLRPNAEPVSLRLSHTATDPSGALTMVALMRAGDRVRAVSLCARPRSPRGWQLTLCQLIENR</sequence>
<feature type="region of interest" description="Disordered" evidence="1">
    <location>
        <begin position="32"/>
        <end position="51"/>
    </location>
</feature>
<name>D3PYI7_STANL</name>
<dbReference type="AlphaFoldDB" id="D3PYI7"/>
<dbReference type="STRING" id="446470.Snas_1858"/>
<dbReference type="InterPro" id="IPR045596">
    <property type="entry name" value="DUF6459"/>
</dbReference>
<organism evidence="2 3">
    <name type="scientific">Stackebrandtia nassauensis (strain DSM 44728 / CIP 108903 / NRRL B-16338 / NBRC 102104 / LLR-40K-21)</name>
    <dbReference type="NCBI Taxonomy" id="446470"/>
    <lineage>
        <taxon>Bacteria</taxon>
        <taxon>Bacillati</taxon>
        <taxon>Actinomycetota</taxon>
        <taxon>Actinomycetes</taxon>
        <taxon>Glycomycetales</taxon>
        <taxon>Glycomycetaceae</taxon>
        <taxon>Stackebrandtia</taxon>
    </lineage>
</organism>
<dbReference type="EMBL" id="CP001778">
    <property type="protein sequence ID" value="ADD41554.1"/>
    <property type="molecule type" value="Genomic_DNA"/>
</dbReference>
<dbReference type="Proteomes" id="UP000000844">
    <property type="component" value="Chromosome"/>
</dbReference>
<protein>
    <submittedName>
        <fullName evidence="2">Uncharacterized protein</fullName>
    </submittedName>
</protein>
<proteinExistence type="predicted"/>
<keyword evidence="3" id="KW-1185">Reference proteome</keyword>
<reference evidence="2 3" key="1">
    <citation type="journal article" date="2009" name="Stand. Genomic Sci.">
        <title>Complete genome sequence of Stackebrandtia nassauensis type strain (LLR-40K-21).</title>
        <authorList>
            <person name="Munk C."/>
            <person name="Lapidus A."/>
            <person name="Copeland A."/>
            <person name="Jando M."/>
            <person name="Mayilraj S."/>
            <person name="Glavina Del Rio T."/>
            <person name="Nolan M."/>
            <person name="Chen F."/>
            <person name="Lucas S."/>
            <person name="Tice H."/>
            <person name="Cheng J.F."/>
            <person name="Han C."/>
            <person name="Detter J.C."/>
            <person name="Bruce D."/>
            <person name="Goodwin L."/>
            <person name="Chain P."/>
            <person name="Pitluck S."/>
            <person name="Goker M."/>
            <person name="Ovchinikova G."/>
            <person name="Pati A."/>
            <person name="Ivanova N."/>
            <person name="Mavromatis K."/>
            <person name="Chen A."/>
            <person name="Palaniappan K."/>
            <person name="Land M."/>
            <person name="Hauser L."/>
            <person name="Chang Y.J."/>
            <person name="Jeffries C.D."/>
            <person name="Bristow J."/>
            <person name="Eisen J.A."/>
            <person name="Markowitz V."/>
            <person name="Hugenholtz P."/>
            <person name="Kyrpides N.C."/>
            <person name="Klenk H.P."/>
        </authorList>
    </citation>
    <scope>NUCLEOTIDE SEQUENCE [LARGE SCALE GENOMIC DNA]</scope>
    <source>
        <strain evidence="3">DSM 44728 / CIP 108903 / NRRL B-16338 / NBRC 102104 / LLR-40K-21</strain>
    </source>
</reference>
<dbReference type="KEGG" id="sna:Snas_1858"/>
<evidence type="ECO:0000256" key="1">
    <source>
        <dbReference type="SAM" id="MobiDB-lite"/>
    </source>
</evidence>
<dbReference type="HOGENOM" id="CLU_1651094_0_0_11"/>
<evidence type="ECO:0000313" key="2">
    <source>
        <dbReference type="EMBL" id="ADD41554.1"/>
    </source>
</evidence>
<gene>
    <name evidence="2" type="ordered locus">Snas_1858</name>
</gene>